<gene>
    <name evidence="1" type="ORF">ACFPOC_18935</name>
</gene>
<evidence type="ECO:0000313" key="2">
    <source>
        <dbReference type="Proteomes" id="UP001596056"/>
    </source>
</evidence>
<proteinExistence type="predicted"/>
<dbReference type="Proteomes" id="UP001596056">
    <property type="component" value="Unassembled WGS sequence"/>
</dbReference>
<protein>
    <recommendedName>
        <fullName evidence="3">Integrase catalytic domain-containing protein</fullName>
    </recommendedName>
</protein>
<organism evidence="1 2">
    <name type="scientific">Rubellimicrobium aerolatum</name>
    <dbReference type="NCBI Taxonomy" id="490979"/>
    <lineage>
        <taxon>Bacteria</taxon>
        <taxon>Pseudomonadati</taxon>
        <taxon>Pseudomonadota</taxon>
        <taxon>Alphaproteobacteria</taxon>
        <taxon>Rhodobacterales</taxon>
        <taxon>Roseobacteraceae</taxon>
        <taxon>Rubellimicrobium</taxon>
    </lineage>
</organism>
<dbReference type="RefSeq" id="WP_377110551.1">
    <property type="nucleotide sequence ID" value="NZ_JBHSNA010000089.1"/>
</dbReference>
<evidence type="ECO:0000313" key="1">
    <source>
        <dbReference type="EMBL" id="MFC5568447.1"/>
    </source>
</evidence>
<evidence type="ECO:0008006" key="3">
    <source>
        <dbReference type="Google" id="ProtNLM"/>
    </source>
</evidence>
<feature type="non-terminal residue" evidence="1">
    <location>
        <position position="168"/>
    </location>
</feature>
<sequence>GCWWSNAITERLFRTLETHGFQILPSSTGSNTQDVHRGNSAKEATKHGIRFDDLVDLVDVLFAEYNSSKCKALGGISPLEALTGHLDLGDAVIQRPVPPRTALSPPLGVSIERLPVRGNYEEGRRPYVEIDESRYTSPSLAERFDLIGERVVAHVDGSDMREVPLYSE</sequence>
<feature type="non-terminal residue" evidence="1">
    <location>
        <position position="1"/>
    </location>
</feature>
<comment type="caution">
    <text evidence="1">The sequence shown here is derived from an EMBL/GenBank/DDBJ whole genome shotgun (WGS) entry which is preliminary data.</text>
</comment>
<name>A0ABW0SHG1_9RHOB</name>
<reference evidence="2" key="1">
    <citation type="journal article" date="2019" name="Int. J. Syst. Evol. Microbiol.">
        <title>The Global Catalogue of Microorganisms (GCM) 10K type strain sequencing project: providing services to taxonomists for standard genome sequencing and annotation.</title>
        <authorList>
            <consortium name="The Broad Institute Genomics Platform"/>
            <consortium name="The Broad Institute Genome Sequencing Center for Infectious Disease"/>
            <person name="Wu L."/>
            <person name="Ma J."/>
        </authorList>
    </citation>
    <scope>NUCLEOTIDE SEQUENCE [LARGE SCALE GENOMIC DNA]</scope>
    <source>
        <strain evidence="2">KACC 11588</strain>
    </source>
</reference>
<keyword evidence="2" id="KW-1185">Reference proteome</keyword>
<accession>A0ABW0SHG1</accession>
<dbReference type="EMBL" id="JBHSNA010000089">
    <property type="protein sequence ID" value="MFC5568447.1"/>
    <property type="molecule type" value="Genomic_DNA"/>
</dbReference>